<sequence>MPHAPVLALLLLAGLTAGATLAAGTVIALQSLGIWLPGRML</sequence>
<reference evidence="2" key="1">
    <citation type="journal article" date="2019" name="Int. J. Syst. Evol. Microbiol.">
        <title>The Global Catalogue of Microorganisms (GCM) 10K type strain sequencing project: providing services to taxonomists for standard genome sequencing and annotation.</title>
        <authorList>
            <consortium name="The Broad Institute Genomics Platform"/>
            <consortium name="The Broad Institute Genome Sequencing Center for Infectious Disease"/>
            <person name="Wu L."/>
            <person name="Ma J."/>
        </authorList>
    </citation>
    <scope>NUCLEOTIDE SEQUENCE [LARGE SCALE GENOMIC DNA]</scope>
    <source>
        <strain evidence="2">VKM B-3226</strain>
    </source>
</reference>
<keyword evidence="2" id="KW-1185">Reference proteome</keyword>
<evidence type="ECO:0000313" key="1">
    <source>
        <dbReference type="EMBL" id="MFC3571359.1"/>
    </source>
</evidence>
<dbReference type="EMBL" id="JBHRXE010000057">
    <property type="protein sequence ID" value="MFC3571359.1"/>
    <property type="molecule type" value="Genomic_DNA"/>
</dbReference>
<name>A0ABV7S347_9RHOB</name>
<protein>
    <submittedName>
        <fullName evidence="1">Uncharacterized protein</fullName>
    </submittedName>
</protein>
<proteinExistence type="predicted"/>
<gene>
    <name evidence="1" type="ORF">ACFOMP_18045</name>
</gene>
<evidence type="ECO:0000313" key="2">
    <source>
        <dbReference type="Proteomes" id="UP001595596"/>
    </source>
</evidence>
<comment type="caution">
    <text evidence="1">The sequence shown here is derived from an EMBL/GenBank/DDBJ whole genome shotgun (WGS) entry which is preliminary data.</text>
</comment>
<organism evidence="1 2">
    <name type="scientific">Paracoccus simplex</name>
    <dbReference type="NCBI Taxonomy" id="2086346"/>
    <lineage>
        <taxon>Bacteria</taxon>
        <taxon>Pseudomonadati</taxon>
        <taxon>Pseudomonadota</taxon>
        <taxon>Alphaproteobacteria</taxon>
        <taxon>Rhodobacterales</taxon>
        <taxon>Paracoccaceae</taxon>
        <taxon>Paracoccus</taxon>
    </lineage>
</organism>
<accession>A0ABV7S347</accession>
<dbReference type="Proteomes" id="UP001595596">
    <property type="component" value="Unassembled WGS sequence"/>
</dbReference>
<dbReference type="RefSeq" id="WP_289894589.1">
    <property type="nucleotide sequence ID" value="NZ_JBHRXE010000057.1"/>
</dbReference>